<evidence type="ECO:0000256" key="1">
    <source>
        <dbReference type="SAM" id="Phobius"/>
    </source>
</evidence>
<reference evidence="3" key="1">
    <citation type="journal article" date="2019" name="Int. J. Syst. Evol. Microbiol.">
        <title>The Global Catalogue of Microorganisms (GCM) 10K type strain sequencing project: providing services to taxonomists for standard genome sequencing and annotation.</title>
        <authorList>
            <consortium name="The Broad Institute Genomics Platform"/>
            <consortium name="The Broad Institute Genome Sequencing Center for Infectious Disease"/>
            <person name="Wu L."/>
            <person name="Ma J."/>
        </authorList>
    </citation>
    <scope>NUCLEOTIDE SEQUENCE [LARGE SCALE GENOMIC DNA]</scope>
    <source>
        <strain evidence="3">JCM 14326</strain>
    </source>
</reference>
<feature type="transmembrane region" description="Helical" evidence="1">
    <location>
        <begin position="178"/>
        <end position="200"/>
    </location>
</feature>
<feature type="transmembrane region" description="Helical" evidence="1">
    <location>
        <begin position="206"/>
        <end position="228"/>
    </location>
</feature>
<keyword evidence="1" id="KW-1133">Transmembrane helix</keyword>
<feature type="transmembrane region" description="Helical" evidence="1">
    <location>
        <begin position="40"/>
        <end position="66"/>
    </location>
</feature>
<feature type="transmembrane region" description="Helical" evidence="1">
    <location>
        <begin position="240"/>
        <end position="262"/>
    </location>
</feature>
<feature type="transmembrane region" description="Helical" evidence="1">
    <location>
        <begin position="146"/>
        <end position="166"/>
    </location>
</feature>
<protein>
    <submittedName>
        <fullName evidence="2">Uncharacterized protein</fullName>
    </submittedName>
</protein>
<feature type="transmembrane region" description="Helical" evidence="1">
    <location>
        <begin position="274"/>
        <end position="292"/>
    </location>
</feature>
<keyword evidence="1" id="KW-0472">Membrane</keyword>
<organism evidence="2 3">
    <name type="scientific">Myceligenerans crystallogenes</name>
    <dbReference type="NCBI Taxonomy" id="316335"/>
    <lineage>
        <taxon>Bacteria</taxon>
        <taxon>Bacillati</taxon>
        <taxon>Actinomycetota</taxon>
        <taxon>Actinomycetes</taxon>
        <taxon>Micrococcales</taxon>
        <taxon>Promicromonosporaceae</taxon>
        <taxon>Myceligenerans</taxon>
    </lineage>
</organism>
<feature type="transmembrane region" description="Helical" evidence="1">
    <location>
        <begin position="78"/>
        <end position="100"/>
    </location>
</feature>
<sequence length="295" mass="29522">MTGTTGGPGEERLVRPEDLAAFTKDARSADARSDDAPGSVWPVVTIAFATAASWMAVVLTFARIGFDPDLLAFHTENVPWVLVTVGTPATLTIAAGAAGMHPSHRFAAALRGTAAVIAGAQLVTLAVIAVIQGARGARAVVVTETVLTSVTVLLAAGAIVLGFLGARERSRAALGGRFTVAGLAAVTAGQVVLAAATVARQPDVEFYVISLAISALAPLVSLTALWLVSRTSTGLVRIGAATLVVLGVVAVGSLANVFMVGLPGSSVPLQSVQVALYAGAAVAAALAARDAAGRA</sequence>
<dbReference type="EMBL" id="BAAANL010000006">
    <property type="protein sequence ID" value="GAA1870343.1"/>
    <property type="molecule type" value="Genomic_DNA"/>
</dbReference>
<keyword evidence="3" id="KW-1185">Reference proteome</keyword>
<evidence type="ECO:0000313" key="2">
    <source>
        <dbReference type="EMBL" id="GAA1870343.1"/>
    </source>
</evidence>
<comment type="caution">
    <text evidence="2">The sequence shown here is derived from an EMBL/GenBank/DDBJ whole genome shotgun (WGS) entry which is preliminary data.</text>
</comment>
<feature type="transmembrane region" description="Helical" evidence="1">
    <location>
        <begin position="112"/>
        <end position="134"/>
    </location>
</feature>
<gene>
    <name evidence="2" type="ORF">GCM10009751_31810</name>
</gene>
<accession>A0ABP4ZSP7</accession>
<proteinExistence type="predicted"/>
<evidence type="ECO:0000313" key="3">
    <source>
        <dbReference type="Proteomes" id="UP001501094"/>
    </source>
</evidence>
<dbReference type="RefSeq" id="WP_344104761.1">
    <property type="nucleotide sequence ID" value="NZ_BAAANL010000006.1"/>
</dbReference>
<name>A0ABP4ZSP7_9MICO</name>
<keyword evidence="1" id="KW-0812">Transmembrane</keyword>
<dbReference type="Proteomes" id="UP001501094">
    <property type="component" value="Unassembled WGS sequence"/>
</dbReference>